<dbReference type="Proteomes" id="UP001642483">
    <property type="component" value="Unassembled WGS sequence"/>
</dbReference>
<organism evidence="2 3">
    <name type="scientific">Clavelina lepadiformis</name>
    <name type="common">Light-bulb sea squirt</name>
    <name type="synonym">Ascidia lepadiformis</name>
    <dbReference type="NCBI Taxonomy" id="159417"/>
    <lineage>
        <taxon>Eukaryota</taxon>
        <taxon>Metazoa</taxon>
        <taxon>Chordata</taxon>
        <taxon>Tunicata</taxon>
        <taxon>Ascidiacea</taxon>
        <taxon>Aplousobranchia</taxon>
        <taxon>Clavelinidae</taxon>
        <taxon>Clavelina</taxon>
    </lineage>
</organism>
<evidence type="ECO:0000313" key="3">
    <source>
        <dbReference type="Proteomes" id="UP001642483"/>
    </source>
</evidence>
<feature type="transmembrane region" description="Helical" evidence="1">
    <location>
        <begin position="31"/>
        <end position="52"/>
    </location>
</feature>
<accession>A0ABP0GWS4</accession>
<evidence type="ECO:0000256" key="1">
    <source>
        <dbReference type="SAM" id="Phobius"/>
    </source>
</evidence>
<keyword evidence="1" id="KW-0812">Transmembrane</keyword>
<evidence type="ECO:0000313" key="2">
    <source>
        <dbReference type="EMBL" id="CAK8696092.1"/>
    </source>
</evidence>
<dbReference type="EMBL" id="CAWYQH010000152">
    <property type="protein sequence ID" value="CAK8696092.1"/>
    <property type="molecule type" value="Genomic_DNA"/>
</dbReference>
<gene>
    <name evidence="2" type="ORF">CVLEPA_LOCUS29281</name>
</gene>
<reference evidence="2 3" key="1">
    <citation type="submission" date="2024-02" db="EMBL/GenBank/DDBJ databases">
        <authorList>
            <person name="Daric V."/>
            <person name="Darras S."/>
        </authorList>
    </citation>
    <scope>NUCLEOTIDE SEQUENCE [LARGE SCALE GENOMIC DNA]</scope>
</reference>
<name>A0ABP0GWS4_CLALP</name>
<keyword evidence="1" id="KW-1133">Transmembrane helix</keyword>
<keyword evidence="1" id="KW-0472">Membrane</keyword>
<keyword evidence="3" id="KW-1185">Reference proteome</keyword>
<proteinExistence type="predicted"/>
<evidence type="ECO:0008006" key="4">
    <source>
        <dbReference type="Google" id="ProtNLM"/>
    </source>
</evidence>
<protein>
    <recommendedName>
        <fullName evidence="4">ATP synthase F0 subunit 8</fullName>
    </recommendedName>
</protein>
<comment type="caution">
    <text evidence="2">The sequence shown here is derived from an EMBL/GenBank/DDBJ whole genome shotgun (WGS) entry which is preliminary data.</text>
</comment>
<sequence>MESIRSAEGNANNNASQGVDDYVSTLPTGAMLLYAIGILSVIGTAYVVWLLCTRYCIPRYSSDAIIHLKNSILKLHQKGGLSVSTASSSGKQQKDPHSNRMDCVLLIDI</sequence>